<gene>
    <name evidence="5" type="ORF">ILEXP_LOCUS33379</name>
</gene>
<dbReference type="EMBL" id="CAUOFW020004169">
    <property type="protein sequence ID" value="CAK9164287.1"/>
    <property type="molecule type" value="Genomic_DNA"/>
</dbReference>
<evidence type="ECO:0000313" key="5">
    <source>
        <dbReference type="EMBL" id="CAK9164287.1"/>
    </source>
</evidence>
<evidence type="ECO:0000313" key="6">
    <source>
        <dbReference type="Proteomes" id="UP001642360"/>
    </source>
</evidence>
<evidence type="ECO:0000256" key="1">
    <source>
        <dbReference type="ARBA" id="ARBA00004123"/>
    </source>
</evidence>
<dbReference type="SMART" id="SM01255">
    <property type="entry name" value="KNOX1"/>
    <property type="match status" value="1"/>
</dbReference>
<evidence type="ECO:0000256" key="3">
    <source>
        <dbReference type="SAM" id="Phobius"/>
    </source>
</evidence>
<sequence length="159" mass="17499">MTWCCELYCTRFSIADLLLGAELRTMDEMYGLHSTAGYTAAQPPSPEYEAFESSSVPIFGSEHMLSANSAVSDTASMQRSVGGLEEESNTEAKRAKIASHPLYPKLLSAYIDCQKVQTFYADLLLAEGLLSLSLFLTVFFSIDKAMGCISYSWICDEAQ</sequence>
<reference evidence="5 6" key="1">
    <citation type="submission" date="2024-02" db="EMBL/GenBank/DDBJ databases">
        <authorList>
            <person name="Vignale AGUSTIN F."/>
            <person name="Sosa J E."/>
            <person name="Modenutti C."/>
        </authorList>
    </citation>
    <scope>NUCLEOTIDE SEQUENCE [LARGE SCALE GENOMIC DNA]</scope>
</reference>
<keyword evidence="3" id="KW-1133">Transmembrane helix</keyword>
<accession>A0ABC8T4E4</accession>
<protein>
    <recommendedName>
        <fullName evidence="4">KNOX1 domain-containing protein</fullName>
    </recommendedName>
</protein>
<feature type="domain" description="KNOX1" evidence="4">
    <location>
        <begin position="91"/>
        <end position="134"/>
    </location>
</feature>
<organism evidence="5 6">
    <name type="scientific">Ilex paraguariensis</name>
    <name type="common">yerba mate</name>
    <dbReference type="NCBI Taxonomy" id="185542"/>
    <lineage>
        <taxon>Eukaryota</taxon>
        <taxon>Viridiplantae</taxon>
        <taxon>Streptophyta</taxon>
        <taxon>Embryophyta</taxon>
        <taxon>Tracheophyta</taxon>
        <taxon>Spermatophyta</taxon>
        <taxon>Magnoliopsida</taxon>
        <taxon>eudicotyledons</taxon>
        <taxon>Gunneridae</taxon>
        <taxon>Pentapetalae</taxon>
        <taxon>asterids</taxon>
        <taxon>campanulids</taxon>
        <taxon>Aquifoliales</taxon>
        <taxon>Aquifoliaceae</taxon>
        <taxon>Ilex</taxon>
    </lineage>
</organism>
<dbReference type="Proteomes" id="UP001642360">
    <property type="component" value="Unassembled WGS sequence"/>
</dbReference>
<comment type="caution">
    <text evidence="5">The sequence shown here is derived from an EMBL/GenBank/DDBJ whole genome shotgun (WGS) entry which is preliminary data.</text>
</comment>
<keyword evidence="3" id="KW-0812">Transmembrane</keyword>
<evidence type="ECO:0000256" key="2">
    <source>
        <dbReference type="ARBA" id="ARBA00023242"/>
    </source>
</evidence>
<proteinExistence type="predicted"/>
<comment type="subcellular location">
    <subcellularLocation>
        <location evidence="1">Nucleus</location>
    </subcellularLocation>
</comment>
<keyword evidence="2" id="KW-0539">Nucleus</keyword>
<keyword evidence="3" id="KW-0472">Membrane</keyword>
<dbReference type="InterPro" id="IPR005540">
    <property type="entry name" value="KNOX1"/>
</dbReference>
<feature type="transmembrane region" description="Helical" evidence="3">
    <location>
        <begin position="119"/>
        <end position="142"/>
    </location>
</feature>
<name>A0ABC8T4E4_9AQUA</name>
<evidence type="ECO:0000259" key="4">
    <source>
        <dbReference type="SMART" id="SM01255"/>
    </source>
</evidence>
<keyword evidence="6" id="KW-1185">Reference proteome</keyword>
<dbReference type="Pfam" id="PF03790">
    <property type="entry name" value="KNOX1"/>
    <property type="match status" value="1"/>
</dbReference>
<dbReference type="AlphaFoldDB" id="A0ABC8T4E4"/>
<dbReference type="GO" id="GO:0005634">
    <property type="term" value="C:nucleus"/>
    <property type="evidence" value="ECO:0007669"/>
    <property type="project" value="UniProtKB-SubCell"/>
</dbReference>